<dbReference type="Pfam" id="PF21695">
    <property type="entry name" value="GlnR_1st"/>
    <property type="match status" value="1"/>
</dbReference>
<evidence type="ECO:0000259" key="4">
    <source>
        <dbReference type="PROSITE" id="PS51755"/>
    </source>
</evidence>
<dbReference type="RefSeq" id="WP_377258224.1">
    <property type="nucleotide sequence ID" value="NZ_JBHLUH010000070.1"/>
</dbReference>
<proteinExistence type="predicted"/>
<dbReference type="EMBL" id="JBHLUH010000070">
    <property type="protein sequence ID" value="MFC0532341.1"/>
    <property type="molecule type" value="Genomic_DNA"/>
</dbReference>
<evidence type="ECO:0000313" key="6">
    <source>
        <dbReference type="Proteomes" id="UP001589867"/>
    </source>
</evidence>
<name>A0ABV6MC86_9ACTN</name>
<feature type="DNA-binding region" description="OmpR/PhoB-type" evidence="2">
    <location>
        <begin position="120"/>
        <end position="217"/>
    </location>
</feature>
<dbReference type="PROSITE" id="PS51755">
    <property type="entry name" value="OMPR_PHOB"/>
    <property type="match status" value="1"/>
</dbReference>
<dbReference type="Proteomes" id="UP001589867">
    <property type="component" value="Unassembled WGS sequence"/>
</dbReference>
<evidence type="ECO:0000313" key="5">
    <source>
        <dbReference type="EMBL" id="MFC0532341.1"/>
    </source>
</evidence>
<feature type="domain" description="OmpR/PhoB-type" evidence="4">
    <location>
        <begin position="120"/>
        <end position="217"/>
    </location>
</feature>
<dbReference type="Pfam" id="PF00486">
    <property type="entry name" value="Trans_reg_C"/>
    <property type="match status" value="1"/>
</dbReference>
<dbReference type="InterPro" id="IPR016032">
    <property type="entry name" value="Sig_transdc_resp-reg_C-effctor"/>
</dbReference>
<dbReference type="InterPro" id="IPR049170">
    <property type="entry name" value="GlnR_N"/>
</dbReference>
<evidence type="ECO:0000256" key="3">
    <source>
        <dbReference type="SAM" id="MobiDB-lite"/>
    </source>
</evidence>
<dbReference type="Gene3D" id="3.40.50.2300">
    <property type="match status" value="1"/>
</dbReference>
<dbReference type="SMART" id="SM00862">
    <property type="entry name" value="Trans_reg_C"/>
    <property type="match status" value="1"/>
</dbReference>
<dbReference type="InterPro" id="IPR001867">
    <property type="entry name" value="OmpR/PhoB-type_DNA-bd"/>
</dbReference>
<feature type="compositionally biased region" description="Polar residues" evidence="3">
    <location>
        <begin position="233"/>
        <end position="243"/>
    </location>
</feature>
<keyword evidence="1 2" id="KW-0238">DNA-binding</keyword>
<organism evidence="5 6">
    <name type="scientific">Phytohabitans kaempferiae</name>
    <dbReference type="NCBI Taxonomy" id="1620943"/>
    <lineage>
        <taxon>Bacteria</taxon>
        <taxon>Bacillati</taxon>
        <taxon>Actinomycetota</taxon>
        <taxon>Actinomycetes</taxon>
        <taxon>Micromonosporales</taxon>
        <taxon>Micromonosporaceae</taxon>
    </lineage>
</organism>
<dbReference type="CDD" id="cd00383">
    <property type="entry name" value="trans_reg_C"/>
    <property type="match status" value="1"/>
</dbReference>
<gene>
    <name evidence="5" type="ORF">ACFFIA_32310</name>
</gene>
<feature type="region of interest" description="Disordered" evidence="3">
    <location>
        <begin position="223"/>
        <end position="243"/>
    </location>
</feature>
<dbReference type="Gene3D" id="1.10.10.10">
    <property type="entry name" value="Winged helix-like DNA-binding domain superfamily/Winged helix DNA-binding domain"/>
    <property type="match status" value="1"/>
</dbReference>
<dbReference type="SUPFAM" id="SSF46894">
    <property type="entry name" value="C-terminal effector domain of the bipartite response regulators"/>
    <property type="match status" value="1"/>
</dbReference>
<sequence>MKILLLTDGQTDVLPPLGLLAYSVYSGTVDYLTASGRPSPDVIVVDARVNLADARANCRRAHAARLNVPLIAVVNEAGLVAVSPEWLVDDVVLDVAGPAEIDARLRLAVSRRKALQKTEGDLIRAADLTIDTGTYTAKLHGEQLPLTFKEFELLKYLAQRPGRVFSRSHLLREVWGYDYVGGTRTVDVHIRRLRAKLGPHRESMIGTVRQVGYTFAALAASPTSDAQRDDASISASQEPSRVT</sequence>
<comment type="caution">
    <text evidence="5">The sequence shown here is derived from an EMBL/GenBank/DDBJ whole genome shotgun (WGS) entry which is preliminary data.</text>
</comment>
<dbReference type="PANTHER" id="PTHR48111:SF16">
    <property type="entry name" value="TRANSCRIPTIONAL REGULATORY PROTEIN GLNR"/>
    <property type="match status" value="1"/>
</dbReference>
<accession>A0ABV6MC86</accession>
<dbReference type="InterPro" id="IPR036388">
    <property type="entry name" value="WH-like_DNA-bd_sf"/>
</dbReference>
<evidence type="ECO:0000256" key="2">
    <source>
        <dbReference type="PROSITE-ProRule" id="PRU01091"/>
    </source>
</evidence>
<evidence type="ECO:0000256" key="1">
    <source>
        <dbReference type="ARBA" id="ARBA00023125"/>
    </source>
</evidence>
<protein>
    <submittedName>
        <fullName evidence="5">Winged-helix domain-containing protein</fullName>
    </submittedName>
</protein>
<keyword evidence="6" id="KW-1185">Reference proteome</keyword>
<dbReference type="InterPro" id="IPR039420">
    <property type="entry name" value="WalR-like"/>
</dbReference>
<reference evidence="5 6" key="1">
    <citation type="submission" date="2024-09" db="EMBL/GenBank/DDBJ databases">
        <authorList>
            <person name="Sun Q."/>
            <person name="Mori K."/>
        </authorList>
    </citation>
    <scope>NUCLEOTIDE SEQUENCE [LARGE SCALE GENOMIC DNA]</scope>
    <source>
        <strain evidence="5 6">TBRC 3947</strain>
    </source>
</reference>
<dbReference type="PANTHER" id="PTHR48111">
    <property type="entry name" value="REGULATOR OF RPOS"/>
    <property type="match status" value="1"/>
</dbReference>